<dbReference type="Gene3D" id="3.40.50.300">
    <property type="entry name" value="P-loop containing nucleotide triphosphate hydrolases"/>
    <property type="match status" value="1"/>
</dbReference>
<dbReference type="Gene3D" id="1.20.272.10">
    <property type="match status" value="1"/>
</dbReference>
<evidence type="ECO:0000256" key="6">
    <source>
        <dbReference type="ARBA" id="ARBA00034754"/>
    </source>
</evidence>
<protein>
    <recommendedName>
        <fullName evidence="1">DNA-directed DNA polymerase</fullName>
        <ecNumber evidence="1">2.7.7.7</ecNumber>
    </recommendedName>
</protein>
<keyword evidence="2" id="KW-0808">Transferase</keyword>
<proteinExistence type="inferred from homology"/>
<evidence type="ECO:0000256" key="7">
    <source>
        <dbReference type="ARBA" id="ARBA00049244"/>
    </source>
</evidence>
<dbReference type="InterPro" id="IPR005790">
    <property type="entry name" value="DNA_polIII_delta"/>
</dbReference>
<dbReference type="Proteomes" id="UP000285023">
    <property type="component" value="Unassembled WGS sequence"/>
</dbReference>
<keyword evidence="4" id="KW-0235">DNA replication</keyword>
<keyword evidence="9" id="KW-1185">Reference proteome</keyword>
<evidence type="ECO:0000313" key="9">
    <source>
        <dbReference type="Proteomes" id="UP000285023"/>
    </source>
</evidence>
<dbReference type="OrthoDB" id="9804983at2"/>
<dbReference type="NCBIfam" id="TIGR01128">
    <property type="entry name" value="holA"/>
    <property type="match status" value="1"/>
</dbReference>
<evidence type="ECO:0000256" key="5">
    <source>
        <dbReference type="ARBA" id="ARBA00022932"/>
    </source>
</evidence>
<evidence type="ECO:0000313" key="8">
    <source>
        <dbReference type="EMBL" id="RIX32541.1"/>
    </source>
</evidence>
<dbReference type="SUPFAM" id="SSF48019">
    <property type="entry name" value="post-AAA+ oligomerization domain-like"/>
    <property type="match status" value="1"/>
</dbReference>
<dbReference type="RefSeq" id="WP_119532580.1">
    <property type="nucleotide sequence ID" value="NZ_QXTF01000001.1"/>
</dbReference>
<comment type="similarity">
    <text evidence="6">Belongs to the DNA polymerase HolA subunit family.</text>
</comment>
<evidence type="ECO:0000256" key="3">
    <source>
        <dbReference type="ARBA" id="ARBA00022695"/>
    </source>
</evidence>
<keyword evidence="3" id="KW-0548">Nucleotidyltransferase</keyword>
<organism evidence="8 9">
    <name type="scientific">Sphingomonas edaphi</name>
    <dbReference type="NCBI Taxonomy" id="2315689"/>
    <lineage>
        <taxon>Bacteria</taxon>
        <taxon>Pseudomonadati</taxon>
        <taxon>Pseudomonadota</taxon>
        <taxon>Alphaproteobacteria</taxon>
        <taxon>Sphingomonadales</taxon>
        <taxon>Sphingomonadaceae</taxon>
        <taxon>Sphingomonas</taxon>
    </lineage>
</organism>
<dbReference type="PANTHER" id="PTHR34388">
    <property type="entry name" value="DNA POLYMERASE III SUBUNIT DELTA"/>
    <property type="match status" value="1"/>
</dbReference>
<dbReference type="GO" id="GO:0003887">
    <property type="term" value="F:DNA-directed DNA polymerase activity"/>
    <property type="evidence" value="ECO:0007669"/>
    <property type="project" value="UniProtKB-KW"/>
</dbReference>
<evidence type="ECO:0000256" key="2">
    <source>
        <dbReference type="ARBA" id="ARBA00022679"/>
    </source>
</evidence>
<dbReference type="GO" id="GO:0009360">
    <property type="term" value="C:DNA polymerase III complex"/>
    <property type="evidence" value="ECO:0007669"/>
    <property type="project" value="TreeGrafter"/>
</dbReference>
<dbReference type="InterPro" id="IPR008921">
    <property type="entry name" value="DNA_pol3_clamp-load_cplx_C"/>
</dbReference>
<dbReference type="AlphaFoldDB" id="A0A418Q3R9"/>
<dbReference type="EC" id="2.7.7.7" evidence="1"/>
<dbReference type="InterPro" id="IPR027417">
    <property type="entry name" value="P-loop_NTPase"/>
</dbReference>
<sequence length="340" mass="36383">MKAVKANLSRALDRPDPAIRFYLFHGPDEAGSRSLAIQLLKGLGDAEKFIVMGQAVKSDPAALADEAGAMALFGGKRAIWIEPAGDEISEGVEALLETPASESAVIALAGQLRKSSPLLKLAESHRLALSHISYVPEGRDMERVVAELAHQAGLRASPDVAQRIASASNSNQAIAAQEIKKFALFLGASPVEQMELDHLTIDLLGADSAEGNLMKLGDLALGGKMEELLDELARMPQGGGEAIPALRALQRRLLMIAPLRTRVEQGESIDAALTSMGKSLFWKDKPLLQRLLTNWSAARIAEAASRVATLERQLIFSGVDTETALGETMITLARAGARRR</sequence>
<comment type="caution">
    <text evidence="8">The sequence shown here is derived from an EMBL/GenBank/DDBJ whole genome shotgun (WGS) entry which is preliminary data.</text>
</comment>
<gene>
    <name evidence="8" type="ORF">D3M59_06315</name>
</gene>
<evidence type="ECO:0000256" key="1">
    <source>
        <dbReference type="ARBA" id="ARBA00012417"/>
    </source>
</evidence>
<reference evidence="8 9" key="1">
    <citation type="submission" date="2018-09" db="EMBL/GenBank/DDBJ databases">
        <title>Sphingomonas sp. DAC4.</title>
        <authorList>
            <person name="Seo T."/>
        </authorList>
    </citation>
    <scope>NUCLEOTIDE SEQUENCE [LARGE SCALE GENOMIC DNA]</scope>
    <source>
        <strain evidence="8 9">DAC4</strain>
    </source>
</reference>
<dbReference type="EMBL" id="QXTF01000001">
    <property type="protein sequence ID" value="RIX32541.1"/>
    <property type="molecule type" value="Genomic_DNA"/>
</dbReference>
<accession>A0A418Q3R9</accession>
<dbReference type="GO" id="GO:0006261">
    <property type="term" value="P:DNA-templated DNA replication"/>
    <property type="evidence" value="ECO:0007669"/>
    <property type="project" value="TreeGrafter"/>
</dbReference>
<evidence type="ECO:0000256" key="4">
    <source>
        <dbReference type="ARBA" id="ARBA00022705"/>
    </source>
</evidence>
<dbReference type="SUPFAM" id="SSF52540">
    <property type="entry name" value="P-loop containing nucleoside triphosphate hydrolases"/>
    <property type="match status" value="1"/>
</dbReference>
<comment type="catalytic activity">
    <reaction evidence="7">
        <text>DNA(n) + a 2'-deoxyribonucleoside 5'-triphosphate = DNA(n+1) + diphosphate</text>
        <dbReference type="Rhea" id="RHEA:22508"/>
        <dbReference type="Rhea" id="RHEA-COMP:17339"/>
        <dbReference type="Rhea" id="RHEA-COMP:17340"/>
        <dbReference type="ChEBI" id="CHEBI:33019"/>
        <dbReference type="ChEBI" id="CHEBI:61560"/>
        <dbReference type="ChEBI" id="CHEBI:173112"/>
        <dbReference type="EC" id="2.7.7.7"/>
    </reaction>
</comment>
<dbReference type="GO" id="GO:0003677">
    <property type="term" value="F:DNA binding"/>
    <property type="evidence" value="ECO:0007669"/>
    <property type="project" value="InterPro"/>
</dbReference>
<dbReference type="PANTHER" id="PTHR34388:SF1">
    <property type="entry name" value="DNA POLYMERASE III SUBUNIT DELTA"/>
    <property type="match status" value="1"/>
</dbReference>
<keyword evidence="5" id="KW-0239">DNA-directed DNA polymerase</keyword>
<name>A0A418Q3R9_9SPHN</name>